<dbReference type="GO" id="GO:0005737">
    <property type="term" value="C:cytoplasm"/>
    <property type="evidence" value="ECO:0007669"/>
    <property type="project" value="UniProtKB-SubCell"/>
</dbReference>
<dbReference type="GO" id="GO:0042026">
    <property type="term" value="P:protein refolding"/>
    <property type="evidence" value="ECO:0007669"/>
    <property type="project" value="UniProtKB-UniRule"/>
</dbReference>
<dbReference type="InterPro" id="IPR027413">
    <property type="entry name" value="GROEL-like_equatorial_sf"/>
</dbReference>
<feature type="binding site" evidence="6">
    <location>
        <position position="496"/>
    </location>
    <ligand>
        <name>ATP</name>
        <dbReference type="ChEBI" id="CHEBI:30616"/>
    </ligand>
</feature>
<feature type="binding site" evidence="6">
    <location>
        <position position="50"/>
    </location>
    <ligand>
        <name>ATP</name>
        <dbReference type="ChEBI" id="CHEBI:30616"/>
    </ligand>
</feature>
<organism evidence="9 10">
    <name type="scientific">Planctopirus hydrillae</name>
    <dbReference type="NCBI Taxonomy" id="1841610"/>
    <lineage>
        <taxon>Bacteria</taxon>
        <taxon>Pseudomonadati</taxon>
        <taxon>Planctomycetota</taxon>
        <taxon>Planctomycetia</taxon>
        <taxon>Planctomycetales</taxon>
        <taxon>Planctomycetaceae</taxon>
        <taxon>Planctopirus</taxon>
    </lineage>
</organism>
<comment type="function">
    <text evidence="6 8">Together with its co-chaperonin GroES, plays an essential role in assisting protein folding. The GroEL-GroES system forms a nano-cage that allows encapsulation of the non-native substrate proteins and provides a physical environment optimized to promote and accelerate protein folding.</text>
</comment>
<dbReference type="Proteomes" id="UP000094828">
    <property type="component" value="Unassembled WGS sequence"/>
</dbReference>
<evidence type="ECO:0000256" key="6">
    <source>
        <dbReference type="HAMAP-Rule" id="MF_00600"/>
    </source>
</evidence>
<proteinExistence type="inferred from homology"/>
<dbReference type="SUPFAM" id="SSF52029">
    <property type="entry name" value="GroEL apical domain-like"/>
    <property type="match status" value="1"/>
</dbReference>
<dbReference type="SUPFAM" id="SSF48592">
    <property type="entry name" value="GroEL equatorial domain-like"/>
    <property type="match status" value="1"/>
</dbReference>
<dbReference type="InterPro" id="IPR001844">
    <property type="entry name" value="Cpn60/GroEL"/>
</dbReference>
<reference evidence="9 10" key="1">
    <citation type="submission" date="2016-05" db="EMBL/GenBank/DDBJ databases">
        <title>Genomic and physiological characterization of Planctopirus sp. isolated from fresh water lake.</title>
        <authorList>
            <person name="Subhash Y."/>
            <person name="Ramana C."/>
        </authorList>
    </citation>
    <scope>NUCLEOTIDE SEQUENCE [LARGE SCALE GENOMIC DNA]</scope>
    <source>
        <strain evidence="9 10">JC280</strain>
    </source>
</reference>
<evidence type="ECO:0000256" key="3">
    <source>
        <dbReference type="ARBA" id="ARBA00022840"/>
    </source>
</evidence>
<keyword evidence="4 6" id="KW-0143">Chaperone</keyword>
<keyword evidence="3 6" id="KW-0067">ATP-binding</keyword>
<name>A0A1C3EFG4_9PLAN</name>
<keyword evidence="2 6" id="KW-0547">Nucleotide-binding</keyword>
<dbReference type="SUPFAM" id="SSF54849">
    <property type="entry name" value="GroEL-intermediate domain like"/>
    <property type="match status" value="1"/>
</dbReference>
<feature type="binding site" evidence="6">
    <location>
        <begin position="480"/>
        <end position="482"/>
    </location>
    <ligand>
        <name>ATP</name>
        <dbReference type="ChEBI" id="CHEBI:30616"/>
    </ligand>
</feature>
<dbReference type="OrthoDB" id="9766614at2"/>
<comment type="similarity">
    <text evidence="1 6 7">Belongs to the chaperonin (HSP60) family.</text>
</comment>
<dbReference type="PANTHER" id="PTHR45633">
    <property type="entry name" value="60 KDA HEAT SHOCK PROTEIN, MITOCHONDRIAL"/>
    <property type="match status" value="1"/>
</dbReference>
<dbReference type="STRING" id="1841610.A6X21_22075"/>
<sequence>MAKLISFDEEARQSLLEGVSKLARAVKSTLGPRGRNAVLDKGWGSPKVTKDGVTVAQDIDLEDKFENMGAQLVKEAASKTGDSAGDGTTTATVLAEAVYRNGLRYLASGADPVAMSRGIQKAVEAVGAELKRIAKPVKADDRKGIETVAAIAGNNDKEVGKILADALLKVGKDGVITVEEGRGVETEVDLVEGMQFDRGYLSPHFVTNADDQVVELDNCRILIFEEKISSAKTMVPLLEKISKANLQLLIIAEDVEGEALATLVVNKLRGILRVCAVKAPGYGDRRKAMLEDIAILTGGKAIFKDLGLKLENVELSDLGVAKKVRIDSENTTIVQGAGSKTAIEGRAELIRREIEKTDSDYDREKLQERLAKIAGGVAQIRVGAHTETEMKERKDLIDDALAATRAAIEEGIVPGGGVALVRCNGVLEKLDVKGDEKLGVDLIRSVLEMPLRTIAENAGLDGSVVANHVRKSKDKSHGYDALNERYGDMFEFGVVDPAKVVRSALQNGASVASLLLTTDSIIVEEPKAPEKGGGHDHDHDMGGMGGMGGMGMGGMGGMGMGGF</sequence>
<gene>
    <name evidence="6" type="primary">groEL</name>
    <name evidence="6" type="synonym">groL</name>
    <name evidence="9" type="ORF">A6X21_22075</name>
</gene>
<dbReference type="NCBIfam" id="TIGR02348">
    <property type="entry name" value="GroEL"/>
    <property type="match status" value="1"/>
</dbReference>
<evidence type="ECO:0000256" key="4">
    <source>
        <dbReference type="ARBA" id="ARBA00023186"/>
    </source>
</evidence>
<protein>
    <recommendedName>
        <fullName evidence="6">Chaperonin GroEL</fullName>
        <ecNumber evidence="6">5.6.1.7</ecNumber>
    </recommendedName>
    <alternativeName>
        <fullName evidence="6">60 kDa chaperonin</fullName>
    </alternativeName>
    <alternativeName>
        <fullName evidence="6">Chaperonin-60</fullName>
        <shortName evidence="6">Cpn60</shortName>
    </alternativeName>
</protein>
<dbReference type="GO" id="GO:0140662">
    <property type="term" value="F:ATP-dependent protein folding chaperone"/>
    <property type="evidence" value="ECO:0007669"/>
    <property type="project" value="InterPro"/>
</dbReference>
<dbReference type="InterPro" id="IPR027410">
    <property type="entry name" value="TCP-1-like_intermed_sf"/>
</dbReference>
<dbReference type="NCBIfam" id="NF000592">
    <property type="entry name" value="PRK00013.1"/>
    <property type="match status" value="1"/>
</dbReference>
<evidence type="ECO:0000256" key="2">
    <source>
        <dbReference type="ARBA" id="ARBA00022741"/>
    </source>
</evidence>
<dbReference type="RefSeq" id="WP_068847734.1">
    <property type="nucleotide sequence ID" value="NZ_LYDR01000072.1"/>
</dbReference>
<dbReference type="NCBIfam" id="NF009489">
    <property type="entry name" value="PRK12851.1"/>
    <property type="match status" value="1"/>
</dbReference>
<evidence type="ECO:0000256" key="8">
    <source>
        <dbReference type="RuleBase" id="RU000419"/>
    </source>
</evidence>
<dbReference type="Pfam" id="PF00118">
    <property type="entry name" value="Cpn60_TCP1"/>
    <property type="match status" value="1"/>
</dbReference>
<comment type="caution">
    <text evidence="9">The sequence shown here is derived from an EMBL/GenBank/DDBJ whole genome shotgun (WGS) entry which is preliminary data.</text>
</comment>
<dbReference type="InterPro" id="IPR027409">
    <property type="entry name" value="GroEL-like_apical_dom_sf"/>
</dbReference>
<evidence type="ECO:0000313" key="9">
    <source>
        <dbReference type="EMBL" id="ODA31959.1"/>
    </source>
</evidence>
<feature type="binding site" evidence="6">
    <location>
        <begin position="86"/>
        <end position="90"/>
    </location>
    <ligand>
        <name>ATP</name>
        <dbReference type="ChEBI" id="CHEBI:30616"/>
    </ligand>
</feature>
<dbReference type="Gene3D" id="3.30.260.10">
    <property type="entry name" value="TCP-1-like chaperonin intermediate domain"/>
    <property type="match status" value="1"/>
</dbReference>
<dbReference type="Gene3D" id="1.10.560.10">
    <property type="entry name" value="GroEL-like equatorial domain"/>
    <property type="match status" value="1"/>
</dbReference>
<evidence type="ECO:0000256" key="1">
    <source>
        <dbReference type="ARBA" id="ARBA00006607"/>
    </source>
</evidence>
<keyword evidence="6" id="KW-0963">Cytoplasm</keyword>
<dbReference type="GO" id="GO:0016853">
    <property type="term" value="F:isomerase activity"/>
    <property type="evidence" value="ECO:0007669"/>
    <property type="project" value="UniProtKB-KW"/>
</dbReference>
<dbReference type="NCBIfam" id="NF009487">
    <property type="entry name" value="PRK12849.1"/>
    <property type="match status" value="1"/>
</dbReference>
<dbReference type="AlphaFoldDB" id="A0A1C3EFG4"/>
<dbReference type="PROSITE" id="PS00296">
    <property type="entry name" value="CHAPERONINS_CPN60"/>
    <property type="match status" value="1"/>
</dbReference>
<dbReference type="NCBIfam" id="NF009488">
    <property type="entry name" value="PRK12850.1"/>
    <property type="match status" value="1"/>
</dbReference>
<dbReference type="EC" id="5.6.1.7" evidence="6"/>
<keyword evidence="10" id="KW-1185">Reference proteome</keyword>
<comment type="subcellular location">
    <subcellularLocation>
        <location evidence="6">Cytoplasm</location>
    </subcellularLocation>
</comment>
<feature type="binding site" evidence="6">
    <location>
        <begin position="29"/>
        <end position="32"/>
    </location>
    <ligand>
        <name>ATP</name>
        <dbReference type="ChEBI" id="CHEBI:30616"/>
    </ligand>
</feature>
<evidence type="ECO:0000313" key="10">
    <source>
        <dbReference type="Proteomes" id="UP000094828"/>
    </source>
</evidence>
<feature type="binding site" evidence="6">
    <location>
        <position position="416"/>
    </location>
    <ligand>
        <name>ATP</name>
        <dbReference type="ChEBI" id="CHEBI:30616"/>
    </ligand>
</feature>
<dbReference type="GO" id="GO:0005524">
    <property type="term" value="F:ATP binding"/>
    <property type="evidence" value="ECO:0007669"/>
    <property type="project" value="UniProtKB-UniRule"/>
</dbReference>
<evidence type="ECO:0000256" key="7">
    <source>
        <dbReference type="RuleBase" id="RU000418"/>
    </source>
</evidence>
<keyword evidence="5 6" id="KW-0413">Isomerase</keyword>
<dbReference type="Gene3D" id="3.50.7.10">
    <property type="entry name" value="GroEL"/>
    <property type="match status" value="1"/>
</dbReference>
<dbReference type="InterPro" id="IPR018370">
    <property type="entry name" value="Chaperonin_Cpn60_CS"/>
</dbReference>
<evidence type="ECO:0000256" key="5">
    <source>
        <dbReference type="ARBA" id="ARBA00023235"/>
    </source>
</evidence>
<dbReference type="FunFam" id="3.50.7.10:FF:000001">
    <property type="entry name" value="60 kDa chaperonin"/>
    <property type="match status" value="1"/>
</dbReference>
<dbReference type="PRINTS" id="PR00298">
    <property type="entry name" value="CHAPERONIN60"/>
</dbReference>
<dbReference type="GO" id="GO:0051082">
    <property type="term" value="F:unfolded protein binding"/>
    <property type="evidence" value="ECO:0007669"/>
    <property type="project" value="UniProtKB-UniRule"/>
</dbReference>
<accession>A0A1C3EFG4</accession>
<dbReference type="CDD" id="cd03344">
    <property type="entry name" value="GroEL"/>
    <property type="match status" value="1"/>
</dbReference>
<dbReference type="InterPro" id="IPR002423">
    <property type="entry name" value="Cpn60/GroEL/TCP-1"/>
</dbReference>
<comment type="subunit">
    <text evidence="6 8">Forms a cylinder of 14 subunits composed of two heptameric rings stacked back-to-back. Interacts with the co-chaperonin GroES.</text>
</comment>
<dbReference type="HAMAP" id="MF_00600">
    <property type="entry name" value="CH60"/>
    <property type="match status" value="1"/>
</dbReference>
<dbReference type="EMBL" id="LYDR01000072">
    <property type="protein sequence ID" value="ODA31959.1"/>
    <property type="molecule type" value="Genomic_DNA"/>
</dbReference>